<dbReference type="SUPFAM" id="SSF51182">
    <property type="entry name" value="RmlC-like cupins"/>
    <property type="match status" value="1"/>
</dbReference>
<dbReference type="OrthoDB" id="321327at2"/>
<organism evidence="2 3">
    <name type="scientific">Flavobacterium petrolei</name>
    <dbReference type="NCBI Taxonomy" id="2259594"/>
    <lineage>
        <taxon>Bacteria</taxon>
        <taxon>Pseudomonadati</taxon>
        <taxon>Bacteroidota</taxon>
        <taxon>Flavobacteriia</taxon>
        <taxon>Flavobacteriales</taxon>
        <taxon>Flavobacteriaceae</taxon>
        <taxon>Flavobacterium</taxon>
    </lineage>
</organism>
<evidence type="ECO:0000259" key="1">
    <source>
        <dbReference type="Pfam" id="PF05726"/>
    </source>
</evidence>
<dbReference type="InterPro" id="IPR008778">
    <property type="entry name" value="Pirin_C_dom"/>
</dbReference>
<comment type="caution">
    <text evidence="2">The sequence shown here is derived from an EMBL/GenBank/DDBJ whole genome shotgun (WGS) entry which is preliminary data.</text>
</comment>
<dbReference type="AlphaFoldDB" id="A0A482U134"/>
<evidence type="ECO:0000313" key="3">
    <source>
        <dbReference type="Proteomes" id="UP000253235"/>
    </source>
</evidence>
<gene>
    <name evidence="2" type="ORF">DR871_008815</name>
</gene>
<dbReference type="EMBL" id="QNVY02000002">
    <property type="protein sequence ID" value="RYJ52470.1"/>
    <property type="molecule type" value="Genomic_DNA"/>
</dbReference>
<dbReference type="Pfam" id="PF05726">
    <property type="entry name" value="Pirin_C"/>
    <property type="match status" value="1"/>
</dbReference>
<name>A0A482U134_9FLAO</name>
<reference evidence="2 3" key="1">
    <citation type="submission" date="2019-01" db="EMBL/GenBank/DDBJ databases">
        <title>Flavobacterium sp. nov. isolated from arctic soil.</title>
        <authorList>
            <person name="Kim D.-U."/>
        </authorList>
    </citation>
    <scope>NUCLEOTIDE SEQUENCE [LARGE SCALE GENOMIC DNA]</scope>
    <source>
        <strain evidence="2 3">Kopri-42</strain>
    </source>
</reference>
<dbReference type="InterPro" id="IPR011051">
    <property type="entry name" value="RmlC_Cupin_sf"/>
</dbReference>
<dbReference type="Proteomes" id="UP000253235">
    <property type="component" value="Unassembled WGS sequence"/>
</dbReference>
<proteinExistence type="predicted"/>
<feature type="domain" description="Pirin C-terminal" evidence="1">
    <location>
        <begin position="3"/>
        <end position="45"/>
    </location>
</feature>
<sequence length="64" mass="7508">MTDKTTIYICGGEPFPEERTIYWNFVASTKELIEQAKEKWLAQTFEKIPGETEFVPLPEQIKKQ</sequence>
<protein>
    <recommendedName>
        <fullName evidence="1">Pirin C-terminal domain-containing protein</fullName>
    </recommendedName>
</protein>
<accession>A0A482U134</accession>
<keyword evidence="3" id="KW-1185">Reference proteome</keyword>
<evidence type="ECO:0000313" key="2">
    <source>
        <dbReference type="EMBL" id="RYJ52470.1"/>
    </source>
</evidence>